<feature type="domain" description="Fibronectin type-III" evidence="5">
    <location>
        <begin position="980"/>
        <end position="1065"/>
    </location>
</feature>
<dbReference type="Pfam" id="PF00759">
    <property type="entry name" value="Glyco_hydro_9"/>
    <property type="match status" value="1"/>
</dbReference>
<dbReference type="SMART" id="SM00060">
    <property type="entry name" value="FN3"/>
    <property type="match status" value="2"/>
</dbReference>
<keyword evidence="2" id="KW-1015">Disulfide bond</keyword>
<dbReference type="PANTHER" id="PTHR44170">
    <property type="entry name" value="PROTEIN SIDEKICK"/>
    <property type="match status" value="1"/>
</dbReference>
<name>A0ABW2FGT5_9BACL</name>
<accession>A0ABW2FGT5</accession>
<dbReference type="InterPro" id="IPR003961">
    <property type="entry name" value="FN3_dom"/>
</dbReference>
<dbReference type="InterPro" id="IPR036116">
    <property type="entry name" value="FN3_sf"/>
</dbReference>
<dbReference type="PROSITE" id="PS50853">
    <property type="entry name" value="FN3"/>
    <property type="match status" value="2"/>
</dbReference>
<dbReference type="RefSeq" id="WP_378044691.1">
    <property type="nucleotide sequence ID" value="NZ_JBHMDN010000005.1"/>
</dbReference>
<dbReference type="Pfam" id="PF25275">
    <property type="entry name" value="Golvesin_C"/>
    <property type="match status" value="2"/>
</dbReference>
<evidence type="ECO:0000256" key="2">
    <source>
        <dbReference type="ARBA" id="ARBA00023157"/>
    </source>
</evidence>
<feature type="domain" description="Fibronectin type-III" evidence="5">
    <location>
        <begin position="1072"/>
        <end position="1157"/>
    </location>
</feature>
<keyword evidence="3" id="KW-0119">Carbohydrate metabolism</keyword>
<keyword evidence="4" id="KW-0624">Polysaccharide degradation</keyword>
<dbReference type="InterPro" id="IPR008928">
    <property type="entry name" value="6-hairpin_glycosidase_sf"/>
</dbReference>
<dbReference type="InterPro" id="IPR012341">
    <property type="entry name" value="6hp_glycosidase-like_sf"/>
</dbReference>
<dbReference type="InterPro" id="IPR013783">
    <property type="entry name" value="Ig-like_fold"/>
</dbReference>
<evidence type="ECO:0000256" key="1">
    <source>
        <dbReference type="ARBA" id="ARBA00007072"/>
    </source>
</evidence>
<dbReference type="CDD" id="cd02850">
    <property type="entry name" value="E_set_Cellulase_N"/>
    <property type="match status" value="1"/>
</dbReference>
<evidence type="ECO:0000313" key="7">
    <source>
        <dbReference type="Proteomes" id="UP001596378"/>
    </source>
</evidence>
<dbReference type="Proteomes" id="UP001596378">
    <property type="component" value="Unassembled WGS sequence"/>
</dbReference>
<dbReference type="PANTHER" id="PTHR44170:SF6">
    <property type="entry name" value="CONTACTIN"/>
    <property type="match status" value="1"/>
</dbReference>
<protein>
    <submittedName>
        <fullName evidence="6">Glycoside hydrolase family 9 protein</fullName>
    </submittedName>
</protein>
<dbReference type="InterPro" id="IPR033803">
    <property type="entry name" value="CBD-like_Golvesin-Xly"/>
</dbReference>
<dbReference type="Gene3D" id="2.60.120.260">
    <property type="entry name" value="Galactose-binding domain-like"/>
    <property type="match status" value="1"/>
</dbReference>
<dbReference type="EMBL" id="JBHTAI010000022">
    <property type="protein sequence ID" value="MFC7152392.1"/>
    <property type="molecule type" value="Genomic_DNA"/>
</dbReference>
<evidence type="ECO:0000313" key="6">
    <source>
        <dbReference type="EMBL" id="MFC7152392.1"/>
    </source>
</evidence>
<evidence type="ECO:0000259" key="5">
    <source>
        <dbReference type="PROSITE" id="PS50853"/>
    </source>
</evidence>
<dbReference type="InterPro" id="IPR001701">
    <property type="entry name" value="Glyco_hydro_9"/>
</dbReference>
<dbReference type="Gene3D" id="2.60.40.10">
    <property type="entry name" value="Immunoglobulins"/>
    <property type="match status" value="3"/>
</dbReference>
<dbReference type="InterPro" id="IPR004197">
    <property type="entry name" value="Cellulase_Ig-like"/>
</dbReference>
<dbReference type="Pfam" id="PF00041">
    <property type="entry name" value="fn3"/>
    <property type="match status" value="1"/>
</dbReference>
<reference evidence="7" key="1">
    <citation type="journal article" date="2019" name="Int. J. Syst. Evol. Microbiol.">
        <title>The Global Catalogue of Microorganisms (GCM) 10K type strain sequencing project: providing services to taxonomists for standard genome sequencing and annotation.</title>
        <authorList>
            <consortium name="The Broad Institute Genomics Platform"/>
            <consortium name="The Broad Institute Genome Sequencing Center for Infectious Disease"/>
            <person name="Wu L."/>
            <person name="Ma J."/>
        </authorList>
    </citation>
    <scope>NUCLEOTIDE SEQUENCE [LARGE SCALE GENOMIC DNA]</scope>
    <source>
        <strain evidence="7">KCTC 12907</strain>
    </source>
</reference>
<dbReference type="SUPFAM" id="SSF49265">
    <property type="entry name" value="Fibronectin type III"/>
    <property type="match status" value="1"/>
</dbReference>
<dbReference type="SUPFAM" id="SSF81296">
    <property type="entry name" value="E set domains"/>
    <property type="match status" value="1"/>
</dbReference>
<keyword evidence="6" id="KW-0378">Hydrolase</keyword>
<comment type="similarity">
    <text evidence="1">Belongs to the glycosyl hydrolase 9 (cellulase E) family.</text>
</comment>
<organism evidence="6 7">
    <name type="scientific">Cohnella cellulosilytica</name>
    <dbReference type="NCBI Taxonomy" id="986710"/>
    <lineage>
        <taxon>Bacteria</taxon>
        <taxon>Bacillati</taxon>
        <taxon>Bacillota</taxon>
        <taxon>Bacilli</taxon>
        <taxon>Bacillales</taxon>
        <taxon>Paenibacillaceae</taxon>
        <taxon>Cohnella</taxon>
    </lineage>
</organism>
<dbReference type="Pfam" id="PF02927">
    <property type="entry name" value="CelD_N"/>
    <property type="match status" value="1"/>
</dbReference>
<keyword evidence="7" id="KW-1185">Reference proteome</keyword>
<dbReference type="InterPro" id="IPR014756">
    <property type="entry name" value="Ig_E-set"/>
</dbReference>
<dbReference type="CDD" id="cd00063">
    <property type="entry name" value="FN3"/>
    <property type="match status" value="2"/>
</dbReference>
<proteinExistence type="inferred from homology"/>
<sequence>MTDPRKRNLARRLAVMTDSKKRNLARRFARKWTAASAAVLLAFHLAAVSPVSADSPGFVENIVVSQAGYSAGDYKVAFVTASGPLTDTSYEVWDGASAVAAGTMKDEGATWNKRVYSIDFSAVTQIGTGYTIRSNGTSSYTFPIQANVWDSYKDEMTAFYRIQRANVATSDAYPAGYSSVAPSPKVFHPAGHLDDAKSADGTVQYDLTGGWYDAGDYGKFAGNQWVTGEIALAYLRHADASGVRFDNDSNGVPDLIDEARFGSEYLLKFADQLGGAMYDLSNNAGFVHPEKSTDNVPGTSDDRQLRNLGVGGSAKAAGALAATARAIGHALANGHIDAGLVAEFEQFADDSAAAAEVFYDYAAANPDGPMGSYPTRNGGLANSMLWAETELFLLTSDADYGSTAATRINGLAFGDLSTTDYWDLRPISLAEFYPVADSATQAHIHDLLKQQAEYFMSIADDTPYGVYNDYNDFGVNEPHASYVGDVIRYYELFGDPAALRAALKGLYWIFGANPWNISWVSGIGADHVDFLHTRLDEEVYDRNNTGIIVPGAMVSGPNFRDTKDKRSVSPWYEDRPLWADDIDQWRYNEYSISIQAGLFYTIMGLIGLDGSSSAGGAEPDRIVITSPKIGDFVTGDVTIFAEPDDGVSAIEYAGAAYAPMTVAGAVYTGVVATDTNASYATRRVTVRGIDAADKITYSNTHFAVAPPLPDPSHPLLYDDFGKLGTWGSRGGNEGWVNWYNQDGGTGAYVMTTVDGRSAGKFAQTASSSRSQAKFEPWKDTIDLSGYHSLNVTMKNPGYPNARIKVSANGTSLSGGAIAVADEWTTYSFDLDQLFPLDNVHLELWLSQTAGGYGEILIDDITASNEENGTAPVLLADSLNAAMGSEETEFVFAVSYSDADNDRPHVVQVVIDGVIRDMTAAEPEDKTYSDGKRYEYATTLVPGVHSYYYRATDTTTDAVRTAVQSGPTVVRGFVDTVPPGAPTGLTAFVVSSGRIDLEWTPPADNVGVTGYLIYRDGVEVGQSAGVSYQDANLAPDTTYLYKVKAFDAASNLSAESAGIAATTKELDVEAPSAPEDLTATSLSSSRIRLDWSASTDNEGVAGYRVLRNGIEIATTTDTSYLDTWLGAATSYSYKVRAFDADGNESEWSDTVVGTTAAVPVEVIVDNTDTGSVSIVGDWAAISSSTDRYGADYLVDNNNGKGTKTVSYAPNLAPGTYNVYMMYPANGNRASNVPVDIVHAGGTDTVTVNQRTGGGGKWNLLGTYSFAGGSADSVVIRTDGTNGYVIADAVKFEPVFDAVIVDNRDIDNVSIVGAWTSSNAGTGKYGPDFLQDGNADKGAKSVTFTPELAEFGSGTYRVYAMWSSHDNRASNVPVDIVHADGTATVTLNQKTGGGVWLLLGTYRFETGAPGSVTVRTDGTNGYVVADAVKFEPDPYAPGPQP</sequence>
<comment type="caution">
    <text evidence="6">The sequence shown here is derived from an EMBL/GenBank/DDBJ whole genome shotgun (WGS) entry which is preliminary data.</text>
</comment>
<evidence type="ECO:0000256" key="4">
    <source>
        <dbReference type="ARBA" id="ARBA00023326"/>
    </source>
</evidence>
<evidence type="ECO:0000256" key="3">
    <source>
        <dbReference type="ARBA" id="ARBA00023277"/>
    </source>
</evidence>
<dbReference type="GO" id="GO:0016787">
    <property type="term" value="F:hydrolase activity"/>
    <property type="evidence" value="ECO:0007669"/>
    <property type="project" value="UniProtKB-KW"/>
</dbReference>
<dbReference type="Gene3D" id="1.50.10.10">
    <property type="match status" value="1"/>
</dbReference>
<gene>
    <name evidence="6" type="ORF">ACFQMJ_27985</name>
</gene>
<dbReference type="SUPFAM" id="SSF48208">
    <property type="entry name" value="Six-hairpin glycosidases"/>
    <property type="match status" value="1"/>
</dbReference>